<sequence length="404" mass="44655">MGISIKRGYEILPNNNVMFGVRVTNETELVISDVQVIIDPEGSVFSLQGDRVQKLDNIPPATAMTAKFTLVPKGQAQNGKVEASIIYRDPKWEKHVADMRPILVQIPEGVVQRSNVSAGTTEPAVNVRNSALKQPGIYSTRSNETEPVINKGKSIRKEKATAATGDQTSQEKDIAKMYDSYLNELKSKQKENDAKNRSIPIPYSRNKAPSDKKLNIPRSTAPPRKKEDKNLKVQKKSKKKLIEQMLFILALFFVAAYVVQTPMFKESIGSKYGGITPSNETEMEVMDFLNAVNDSKFDIAFNMYQGKDFLVPASVQMLFSNGGIKAGTIKQVDVVSNEIEEDTAVIAVNCTVSSVDILGNEGDVSVVPIYFQLHDIEQGWTVTGVSFIQAFDIETSKAVVIIQE</sequence>
<feature type="region of interest" description="Disordered" evidence="1">
    <location>
        <begin position="187"/>
        <end position="233"/>
    </location>
</feature>
<proteinExistence type="predicted"/>
<name>A0A1I4RBB0_9EURY</name>
<organism evidence="3 4">
    <name type="scientific">Methanolobus profundi</name>
    <dbReference type="NCBI Taxonomy" id="487685"/>
    <lineage>
        <taxon>Archaea</taxon>
        <taxon>Methanobacteriati</taxon>
        <taxon>Methanobacteriota</taxon>
        <taxon>Stenosarchaea group</taxon>
        <taxon>Methanomicrobia</taxon>
        <taxon>Methanosarcinales</taxon>
        <taxon>Methanosarcinaceae</taxon>
        <taxon>Methanolobus</taxon>
    </lineage>
</organism>
<reference evidence="4" key="1">
    <citation type="submission" date="2016-10" db="EMBL/GenBank/DDBJ databases">
        <authorList>
            <person name="Varghese N."/>
            <person name="Submissions S."/>
        </authorList>
    </citation>
    <scope>NUCLEOTIDE SEQUENCE [LARGE SCALE GENOMIC DNA]</scope>
    <source>
        <strain evidence="4">Mob M</strain>
    </source>
</reference>
<keyword evidence="2" id="KW-1133">Transmembrane helix</keyword>
<dbReference type="EMBL" id="FOUJ01000002">
    <property type="protein sequence ID" value="SFM49326.1"/>
    <property type="molecule type" value="Genomic_DNA"/>
</dbReference>
<accession>A0A1I4RBB0</accession>
<feature type="region of interest" description="Disordered" evidence="1">
    <location>
        <begin position="136"/>
        <end position="170"/>
    </location>
</feature>
<dbReference type="RefSeq" id="WP_091935388.1">
    <property type="nucleotide sequence ID" value="NZ_FOUJ01000002.1"/>
</dbReference>
<dbReference type="Proteomes" id="UP000198535">
    <property type="component" value="Unassembled WGS sequence"/>
</dbReference>
<evidence type="ECO:0000256" key="1">
    <source>
        <dbReference type="SAM" id="MobiDB-lite"/>
    </source>
</evidence>
<protein>
    <submittedName>
        <fullName evidence="3">Uncharacterized protein</fullName>
    </submittedName>
</protein>
<feature type="compositionally biased region" description="Basic and acidic residues" evidence="1">
    <location>
        <begin position="187"/>
        <end position="196"/>
    </location>
</feature>
<evidence type="ECO:0000313" key="3">
    <source>
        <dbReference type="EMBL" id="SFM49326.1"/>
    </source>
</evidence>
<evidence type="ECO:0000313" key="4">
    <source>
        <dbReference type="Proteomes" id="UP000198535"/>
    </source>
</evidence>
<gene>
    <name evidence="3" type="ORF">SAMN04488696_1466</name>
</gene>
<feature type="transmembrane region" description="Helical" evidence="2">
    <location>
        <begin position="241"/>
        <end position="259"/>
    </location>
</feature>
<evidence type="ECO:0000256" key="2">
    <source>
        <dbReference type="SAM" id="Phobius"/>
    </source>
</evidence>
<keyword evidence="4" id="KW-1185">Reference proteome</keyword>
<keyword evidence="2" id="KW-0472">Membrane</keyword>
<dbReference type="AlphaFoldDB" id="A0A1I4RBB0"/>
<keyword evidence="2" id="KW-0812">Transmembrane</keyword>